<dbReference type="OrthoDB" id="21066at2759"/>
<gene>
    <name evidence="3" type="ORF">DLAC_02015</name>
</gene>
<feature type="transmembrane region" description="Helical" evidence="2">
    <location>
        <begin position="85"/>
        <end position="109"/>
    </location>
</feature>
<evidence type="ECO:0008006" key="5">
    <source>
        <dbReference type="Google" id="ProtNLM"/>
    </source>
</evidence>
<keyword evidence="2" id="KW-1133">Transmembrane helix</keyword>
<organism evidence="3 4">
    <name type="scientific">Tieghemostelium lacteum</name>
    <name type="common">Slime mold</name>
    <name type="synonym">Dictyostelium lacteum</name>
    <dbReference type="NCBI Taxonomy" id="361077"/>
    <lineage>
        <taxon>Eukaryota</taxon>
        <taxon>Amoebozoa</taxon>
        <taxon>Evosea</taxon>
        <taxon>Eumycetozoa</taxon>
        <taxon>Dictyostelia</taxon>
        <taxon>Dictyosteliales</taxon>
        <taxon>Raperosteliaceae</taxon>
        <taxon>Tieghemostelium</taxon>
    </lineage>
</organism>
<keyword evidence="2" id="KW-0472">Membrane</keyword>
<evidence type="ECO:0000256" key="1">
    <source>
        <dbReference type="SAM" id="MobiDB-lite"/>
    </source>
</evidence>
<protein>
    <recommendedName>
        <fullName evidence="5">Transmembrane protein</fullName>
    </recommendedName>
</protein>
<comment type="caution">
    <text evidence="3">The sequence shown here is derived from an EMBL/GenBank/DDBJ whole genome shotgun (WGS) entry which is preliminary data.</text>
</comment>
<feature type="transmembrane region" description="Helical" evidence="2">
    <location>
        <begin position="172"/>
        <end position="197"/>
    </location>
</feature>
<feature type="region of interest" description="Disordered" evidence="1">
    <location>
        <begin position="213"/>
        <end position="244"/>
    </location>
</feature>
<feature type="transmembrane region" description="Helical" evidence="2">
    <location>
        <begin position="29"/>
        <end position="48"/>
    </location>
</feature>
<evidence type="ECO:0000313" key="4">
    <source>
        <dbReference type="Proteomes" id="UP000076078"/>
    </source>
</evidence>
<dbReference type="EMBL" id="LODT01000010">
    <property type="protein sequence ID" value="KYR01294.1"/>
    <property type="molecule type" value="Genomic_DNA"/>
</dbReference>
<name>A0A152A4Z9_TIELA</name>
<sequence length="244" mass="27688">MSVIAGIINDSWVRFPSTISGLNSDFNDASGRLFFASLLCGGICLVKSDNREKTEFLQSINSLTYVSLIIIGVVPYRSFDSPPDQLMLLAIHLLSSGLLVAVCPSLKIYDIWKHRDQKEHWSTRTQTRFIILLLSIVFFIVFIVLQAIIFFQDSEDLQKKIDGKRPPNSGPYLFKTHVSSFVIECICVLLVFIELILSFSQLKYNNNTATPNLDQTQSKSTYRHPDRNSFLDENSDKISNININ</sequence>
<evidence type="ECO:0000256" key="2">
    <source>
        <dbReference type="SAM" id="Phobius"/>
    </source>
</evidence>
<feature type="transmembrane region" description="Helical" evidence="2">
    <location>
        <begin position="60"/>
        <end position="79"/>
    </location>
</feature>
<evidence type="ECO:0000313" key="3">
    <source>
        <dbReference type="EMBL" id="KYR01294.1"/>
    </source>
</evidence>
<dbReference type="Proteomes" id="UP000076078">
    <property type="component" value="Unassembled WGS sequence"/>
</dbReference>
<keyword evidence="2" id="KW-0812">Transmembrane</keyword>
<accession>A0A152A4Z9</accession>
<feature type="transmembrane region" description="Helical" evidence="2">
    <location>
        <begin position="129"/>
        <end position="152"/>
    </location>
</feature>
<dbReference type="AlphaFoldDB" id="A0A152A4Z9"/>
<dbReference type="OMA" id="FRSECEY"/>
<keyword evidence="4" id="KW-1185">Reference proteome</keyword>
<dbReference type="InParanoid" id="A0A152A4Z9"/>
<reference evidence="3 4" key="1">
    <citation type="submission" date="2015-12" db="EMBL/GenBank/DDBJ databases">
        <title>Dictyostelia acquired genes for synthesis and detection of signals that induce cell-type specialization by lateral gene transfer from prokaryotes.</title>
        <authorList>
            <person name="Gloeckner G."/>
            <person name="Schaap P."/>
        </authorList>
    </citation>
    <scope>NUCLEOTIDE SEQUENCE [LARGE SCALE GENOMIC DNA]</scope>
    <source>
        <strain evidence="3 4">TK</strain>
    </source>
</reference>
<proteinExistence type="predicted"/>
<feature type="compositionally biased region" description="Basic and acidic residues" evidence="1">
    <location>
        <begin position="223"/>
        <end position="236"/>
    </location>
</feature>